<gene>
    <name evidence="5" type="primary">nuoH</name>
    <name evidence="7" type="ORF">DQQ10_14740</name>
</gene>
<organism evidence="7 8">
    <name type="scientific">Pseudochryseolinea flava</name>
    <dbReference type="NCBI Taxonomy" id="2059302"/>
    <lineage>
        <taxon>Bacteria</taxon>
        <taxon>Pseudomonadati</taxon>
        <taxon>Bacteroidota</taxon>
        <taxon>Cytophagia</taxon>
        <taxon>Cytophagales</taxon>
        <taxon>Fulvivirgaceae</taxon>
        <taxon>Pseudochryseolinea</taxon>
    </lineage>
</organism>
<dbReference type="PANTHER" id="PTHR11432:SF3">
    <property type="entry name" value="NADH-UBIQUINONE OXIDOREDUCTASE CHAIN 1"/>
    <property type="match status" value="1"/>
</dbReference>
<comment type="caution">
    <text evidence="7">The sequence shown here is derived from an EMBL/GenBank/DDBJ whole genome shotgun (WGS) entry which is preliminary data.</text>
</comment>
<comment type="subcellular location">
    <subcellularLocation>
        <location evidence="5 6">Cell membrane</location>
        <topology evidence="5 6">Multi-pass membrane protein</topology>
    </subcellularLocation>
    <subcellularLocation>
        <location evidence="1">Membrane</location>
        <topology evidence="1">Multi-pass membrane protein</topology>
    </subcellularLocation>
</comment>
<comment type="catalytic activity">
    <reaction evidence="5">
        <text>a quinone + NADH + 5 H(+)(in) = a quinol + NAD(+) + 4 H(+)(out)</text>
        <dbReference type="Rhea" id="RHEA:57888"/>
        <dbReference type="ChEBI" id="CHEBI:15378"/>
        <dbReference type="ChEBI" id="CHEBI:24646"/>
        <dbReference type="ChEBI" id="CHEBI:57540"/>
        <dbReference type="ChEBI" id="CHEBI:57945"/>
        <dbReference type="ChEBI" id="CHEBI:132124"/>
    </reaction>
</comment>
<evidence type="ECO:0000256" key="2">
    <source>
        <dbReference type="ARBA" id="ARBA00022692"/>
    </source>
</evidence>
<dbReference type="PANTHER" id="PTHR11432">
    <property type="entry name" value="NADH DEHYDROGENASE SUBUNIT 1"/>
    <property type="match status" value="1"/>
</dbReference>
<comment type="subunit">
    <text evidence="5">NDH-1 is composed of 14 different subunits. Subunits NuoA, H, J, K, L, M, N constitute the membrane sector of the complex.</text>
</comment>
<keyword evidence="7" id="KW-0560">Oxidoreductase</keyword>
<dbReference type="NCBIfam" id="NF004740">
    <property type="entry name" value="PRK06076.1-1"/>
    <property type="match status" value="1"/>
</dbReference>
<dbReference type="InterPro" id="IPR018086">
    <property type="entry name" value="NADH_UbQ_OxRdtase_su1_CS"/>
</dbReference>
<keyword evidence="2 5" id="KW-0812">Transmembrane</keyword>
<keyword evidence="8" id="KW-1185">Reference proteome</keyword>
<dbReference type="GO" id="GO:0016655">
    <property type="term" value="F:oxidoreductase activity, acting on NAD(P)H, quinone or similar compound as acceptor"/>
    <property type="evidence" value="ECO:0007669"/>
    <property type="project" value="UniProtKB-UniRule"/>
</dbReference>
<evidence type="ECO:0000313" key="8">
    <source>
        <dbReference type="Proteomes" id="UP000251889"/>
    </source>
</evidence>
<comment type="similarity">
    <text evidence="5 6">Belongs to the complex I subunit 1 family.</text>
</comment>
<evidence type="ECO:0000256" key="4">
    <source>
        <dbReference type="ARBA" id="ARBA00023136"/>
    </source>
</evidence>
<feature type="transmembrane region" description="Helical" evidence="5">
    <location>
        <begin position="228"/>
        <end position="251"/>
    </location>
</feature>
<dbReference type="GO" id="GO:0005886">
    <property type="term" value="C:plasma membrane"/>
    <property type="evidence" value="ECO:0007669"/>
    <property type="project" value="UniProtKB-SubCell"/>
</dbReference>
<keyword evidence="5" id="KW-1278">Translocase</keyword>
<dbReference type="InterPro" id="IPR001694">
    <property type="entry name" value="NADH_UbQ_OxRdtase_su1/FPO"/>
</dbReference>
<dbReference type="Proteomes" id="UP000251889">
    <property type="component" value="Unassembled WGS sequence"/>
</dbReference>
<feature type="transmembrane region" description="Helical" evidence="5">
    <location>
        <begin position="76"/>
        <end position="102"/>
    </location>
</feature>
<dbReference type="GO" id="GO:0048038">
    <property type="term" value="F:quinone binding"/>
    <property type="evidence" value="ECO:0007669"/>
    <property type="project" value="UniProtKB-KW"/>
</dbReference>
<keyword evidence="4 5" id="KW-0472">Membrane</keyword>
<keyword evidence="5 6" id="KW-0520">NAD</keyword>
<keyword evidence="5" id="KW-1003">Cell membrane</keyword>
<reference evidence="7 8" key="1">
    <citation type="submission" date="2018-06" db="EMBL/GenBank/DDBJ databases">
        <title>Chryseolinea flavus sp. nov., a member of the phylum Bacteroidetes isolated from soil.</title>
        <authorList>
            <person name="Li Y."/>
            <person name="Wang J."/>
        </authorList>
    </citation>
    <scope>NUCLEOTIDE SEQUENCE [LARGE SCALE GENOMIC DNA]</scope>
    <source>
        <strain evidence="7 8">SDU1-6</strain>
    </source>
</reference>
<keyword evidence="3 5" id="KW-1133">Transmembrane helix</keyword>
<dbReference type="RefSeq" id="WP_112747650.1">
    <property type="nucleotide sequence ID" value="NZ_QMFY01000007.1"/>
</dbReference>
<feature type="transmembrane region" description="Helical" evidence="5">
    <location>
        <begin position="150"/>
        <end position="173"/>
    </location>
</feature>
<feature type="transmembrane region" description="Helical" evidence="5">
    <location>
        <begin position="6"/>
        <end position="29"/>
    </location>
</feature>
<accession>A0A364Y120</accession>
<dbReference type="GO" id="GO:0003954">
    <property type="term" value="F:NADH dehydrogenase activity"/>
    <property type="evidence" value="ECO:0007669"/>
    <property type="project" value="TreeGrafter"/>
</dbReference>
<evidence type="ECO:0000256" key="5">
    <source>
        <dbReference type="HAMAP-Rule" id="MF_01350"/>
    </source>
</evidence>
<feature type="transmembrane region" description="Helical" evidence="5">
    <location>
        <begin position="179"/>
        <end position="199"/>
    </location>
</feature>
<feature type="transmembrane region" description="Helical" evidence="5">
    <location>
        <begin position="295"/>
        <end position="318"/>
    </location>
</feature>
<evidence type="ECO:0000256" key="3">
    <source>
        <dbReference type="ARBA" id="ARBA00022989"/>
    </source>
</evidence>
<keyword evidence="5" id="KW-0874">Quinone</keyword>
<evidence type="ECO:0000256" key="1">
    <source>
        <dbReference type="ARBA" id="ARBA00004141"/>
    </source>
</evidence>
<dbReference type="OrthoDB" id="9803734at2"/>
<proteinExistence type="inferred from homology"/>
<dbReference type="EC" id="7.1.1.-" evidence="5"/>
<keyword evidence="5" id="KW-0830">Ubiquinone</keyword>
<sequence length="321" mass="35783">MDDATISHLLITFGVLAGLLLVAPGLIWLERRLLALWQDRYGPNRAGPFGLLVVLADTLKLFFKEDWIPPFADKKVFVLAPAIVVITVLLSFVVIPFAPGIIVADMNIGLLFFLAMSSMGAYSIILGGWSSNNKYALLGSMRGAAQLISYEVFMGLSLMGVVLMTGSFSLIDIVEAQRYQWFIVPQFLGFVIFLIAGIAETHRLPFDIPEAESELIAGFHSEYSGMKFGLFFVGEYIGIMLISSMVTVLFLGGWYGPSFLPPLAWFIIKMFGFIFFFILLRASLPRPRYDQLMEFGWKILLPLSLLNLVVTGGIILWMNTH</sequence>
<feature type="transmembrane region" description="Helical" evidence="5">
    <location>
        <begin position="263"/>
        <end position="283"/>
    </location>
</feature>
<evidence type="ECO:0000256" key="6">
    <source>
        <dbReference type="RuleBase" id="RU000471"/>
    </source>
</evidence>
<protein>
    <recommendedName>
        <fullName evidence="5">NADH-quinone oxidoreductase subunit H</fullName>
        <ecNumber evidence="5">7.1.1.-</ecNumber>
    </recommendedName>
    <alternativeName>
        <fullName evidence="5">NADH dehydrogenase I subunit H</fullName>
    </alternativeName>
    <alternativeName>
        <fullName evidence="5">NDH-1 subunit H</fullName>
    </alternativeName>
</protein>
<dbReference type="Pfam" id="PF00146">
    <property type="entry name" value="NADHdh"/>
    <property type="match status" value="1"/>
</dbReference>
<dbReference type="PROSITE" id="PS00668">
    <property type="entry name" value="COMPLEX1_ND1_2"/>
    <property type="match status" value="1"/>
</dbReference>
<dbReference type="HAMAP" id="MF_01350">
    <property type="entry name" value="NDH1_NuoH"/>
    <property type="match status" value="1"/>
</dbReference>
<dbReference type="EMBL" id="QMFY01000007">
    <property type="protein sequence ID" value="RAW00308.1"/>
    <property type="molecule type" value="Genomic_DNA"/>
</dbReference>
<dbReference type="AlphaFoldDB" id="A0A364Y120"/>
<feature type="transmembrane region" description="Helical" evidence="5">
    <location>
        <begin position="108"/>
        <end position="129"/>
    </location>
</feature>
<name>A0A364Y120_9BACT</name>
<evidence type="ECO:0000313" key="7">
    <source>
        <dbReference type="EMBL" id="RAW00308.1"/>
    </source>
</evidence>
<comment type="function">
    <text evidence="5">NDH-1 shuttles electrons from NADH, via FMN and iron-sulfur (Fe-S) centers, to quinones in the respiratory chain. The immediate electron acceptor for the enzyme in this species is believed to be ubiquinone. Couples the redox reaction to proton translocation (for every two electrons transferred, four hydrogen ions are translocated across the cytoplasmic membrane), and thus conserves the redox energy in a proton gradient. This subunit may bind ubiquinone.</text>
</comment>
<dbReference type="NCBIfam" id="NF004741">
    <property type="entry name" value="PRK06076.1-2"/>
    <property type="match status" value="1"/>
</dbReference>
<dbReference type="GO" id="GO:0009060">
    <property type="term" value="P:aerobic respiration"/>
    <property type="evidence" value="ECO:0007669"/>
    <property type="project" value="TreeGrafter"/>
</dbReference>